<name>A0ACC0WV28_9STRA</name>
<dbReference type="Proteomes" id="UP001163321">
    <property type="component" value="Chromosome 1"/>
</dbReference>
<evidence type="ECO:0000313" key="2">
    <source>
        <dbReference type="Proteomes" id="UP001163321"/>
    </source>
</evidence>
<reference evidence="1 2" key="1">
    <citation type="journal article" date="2022" name="bioRxiv">
        <title>The genome of the oomycete Peronosclerospora sorghi, a cosmopolitan pathogen of maize and sorghum, is inflated with dispersed pseudogenes.</title>
        <authorList>
            <person name="Fletcher K."/>
            <person name="Martin F."/>
            <person name="Isakeit T."/>
            <person name="Cavanaugh K."/>
            <person name="Magill C."/>
            <person name="Michelmore R."/>
        </authorList>
    </citation>
    <scope>NUCLEOTIDE SEQUENCE [LARGE SCALE GENOMIC DNA]</scope>
    <source>
        <strain evidence="1">P6</strain>
    </source>
</reference>
<gene>
    <name evidence="1" type="ORF">PsorP6_002535</name>
</gene>
<dbReference type="EMBL" id="CM047580">
    <property type="protein sequence ID" value="KAI9921546.1"/>
    <property type="molecule type" value="Genomic_DNA"/>
</dbReference>
<proteinExistence type="predicted"/>
<evidence type="ECO:0000313" key="1">
    <source>
        <dbReference type="EMBL" id="KAI9921546.1"/>
    </source>
</evidence>
<accession>A0ACC0WV28</accession>
<protein>
    <submittedName>
        <fullName evidence="1">Uncharacterized protein</fullName>
    </submittedName>
</protein>
<organism evidence="1 2">
    <name type="scientific">Peronosclerospora sorghi</name>
    <dbReference type="NCBI Taxonomy" id="230839"/>
    <lineage>
        <taxon>Eukaryota</taxon>
        <taxon>Sar</taxon>
        <taxon>Stramenopiles</taxon>
        <taxon>Oomycota</taxon>
        <taxon>Peronosporomycetes</taxon>
        <taxon>Peronosporales</taxon>
        <taxon>Peronosporaceae</taxon>
        <taxon>Peronosclerospora</taxon>
    </lineage>
</organism>
<keyword evidence="2" id="KW-1185">Reference proteome</keyword>
<sequence length="248" mass="28835">MLGDDCSLVTDIRFKYEINGSQEGKHLSRLYYYIMAELNKPKKKIRKPRSLLLLLKSLVGLRVRIDLKNESVLEGVVQEVVQDMDFTLLDACETKPNGSKCVLDEVFVMGKTVLYVHIPDRINITQHLQQYVRLALLFYKPNTSELSDYVTCCCCQLYRLECCGRVLQCIQEQSAHQVRRNLRLHRTWLCRFPSVLILLLPLLRRNNGYCGCELETIIRNLLSRSSSYTMRFYLNSISRIFSLCSHIA</sequence>
<comment type="caution">
    <text evidence="1">The sequence shown here is derived from an EMBL/GenBank/DDBJ whole genome shotgun (WGS) entry which is preliminary data.</text>
</comment>